<evidence type="ECO:0000313" key="9">
    <source>
        <dbReference type="EMBL" id="QQA00285.1"/>
    </source>
</evidence>
<name>A0A7T3RC19_9SPIR</name>
<keyword evidence="10" id="KW-1185">Reference proteome</keyword>
<dbReference type="GO" id="GO:0000976">
    <property type="term" value="F:transcription cis-regulatory region binding"/>
    <property type="evidence" value="ECO:0007669"/>
    <property type="project" value="TreeGrafter"/>
</dbReference>
<evidence type="ECO:0000256" key="3">
    <source>
        <dbReference type="ARBA" id="ARBA00022833"/>
    </source>
</evidence>
<keyword evidence="2" id="KW-0678">Repressor</keyword>
<feature type="binding site" evidence="8">
    <location>
        <position position="137"/>
    </location>
    <ligand>
        <name>Fe cation</name>
        <dbReference type="ChEBI" id="CHEBI:24875"/>
    </ligand>
</feature>
<dbReference type="GO" id="GO:0003700">
    <property type="term" value="F:DNA-binding transcription factor activity"/>
    <property type="evidence" value="ECO:0007669"/>
    <property type="project" value="InterPro"/>
</dbReference>
<dbReference type="AlphaFoldDB" id="A0A7T3RC19"/>
<dbReference type="Pfam" id="PF01475">
    <property type="entry name" value="FUR"/>
    <property type="match status" value="1"/>
</dbReference>
<dbReference type="InterPro" id="IPR043135">
    <property type="entry name" value="Fur_C"/>
</dbReference>
<dbReference type="CDD" id="cd07153">
    <property type="entry name" value="Fur_like"/>
    <property type="match status" value="1"/>
</dbReference>
<organism evidence="9 10">
    <name type="scientific">Treponema peruense</name>
    <dbReference type="NCBI Taxonomy" id="2787628"/>
    <lineage>
        <taxon>Bacteria</taxon>
        <taxon>Pseudomonadati</taxon>
        <taxon>Spirochaetota</taxon>
        <taxon>Spirochaetia</taxon>
        <taxon>Spirochaetales</taxon>
        <taxon>Treponemataceae</taxon>
        <taxon>Treponema</taxon>
    </lineage>
</organism>
<dbReference type="GO" id="GO:0045892">
    <property type="term" value="P:negative regulation of DNA-templated transcription"/>
    <property type="evidence" value="ECO:0007669"/>
    <property type="project" value="TreeGrafter"/>
</dbReference>
<evidence type="ECO:0000256" key="4">
    <source>
        <dbReference type="ARBA" id="ARBA00023015"/>
    </source>
</evidence>
<dbReference type="Gene3D" id="3.30.1490.190">
    <property type="match status" value="1"/>
</dbReference>
<sequence length="170" mass="19802">MKPATEQDSRDFSHVTSTKKRRYKLSDDLIYAKKLEEHGIRPSVQRTAIYRYISENKVHPTADTVYMALSPEYPTLSKTTVYNTLHLFSQKNLVRNVMIESDEIRYDADTSDHIHFKCTKCQKVFDIFNKDFFTQIEENKIQTVPAGFTVKKIEFNVWGICTECGSDCKN</sequence>
<evidence type="ECO:0000256" key="2">
    <source>
        <dbReference type="ARBA" id="ARBA00022491"/>
    </source>
</evidence>
<dbReference type="KEGG" id="tper:IWA51_08360"/>
<comment type="cofactor">
    <cofactor evidence="7">
        <name>Zn(2+)</name>
        <dbReference type="ChEBI" id="CHEBI:29105"/>
    </cofactor>
    <text evidence="7">Binds 1 zinc ion per subunit.</text>
</comment>
<dbReference type="GO" id="GO:1900376">
    <property type="term" value="P:regulation of secondary metabolite biosynthetic process"/>
    <property type="evidence" value="ECO:0007669"/>
    <property type="project" value="TreeGrafter"/>
</dbReference>
<gene>
    <name evidence="9" type="ORF">IWA51_08360</name>
</gene>
<dbReference type="EMBL" id="CP064936">
    <property type="protein sequence ID" value="QQA00285.1"/>
    <property type="molecule type" value="Genomic_DNA"/>
</dbReference>
<feature type="binding site" evidence="7">
    <location>
        <position position="161"/>
    </location>
    <ligand>
        <name>Zn(2+)</name>
        <dbReference type="ChEBI" id="CHEBI:29105"/>
    </ligand>
</feature>
<evidence type="ECO:0000256" key="5">
    <source>
        <dbReference type="ARBA" id="ARBA00023125"/>
    </source>
</evidence>
<keyword evidence="3 7" id="KW-0862">Zinc</keyword>
<reference evidence="9 10" key="1">
    <citation type="submission" date="2020-11" db="EMBL/GenBank/DDBJ databases">
        <title>Treponema Peruensis nv. sp., first commensal Treponema isolated from human feces.</title>
        <authorList>
            <person name="Belkhou C."/>
            <person name="Raes J."/>
        </authorList>
    </citation>
    <scope>NUCLEOTIDE SEQUENCE [LARGE SCALE GENOMIC DNA]</scope>
    <source>
        <strain evidence="9 10">RCC2812</strain>
    </source>
</reference>
<evidence type="ECO:0000313" key="10">
    <source>
        <dbReference type="Proteomes" id="UP000595224"/>
    </source>
</evidence>
<keyword evidence="8" id="KW-0408">Iron</keyword>
<feature type="binding site" evidence="7">
    <location>
        <position position="121"/>
    </location>
    <ligand>
        <name>Zn(2+)</name>
        <dbReference type="ChEBI" id="CHEBI:29105"/>
    </ligand>
</feature>
<keyword evidence="6" id="KW-0804">Transcription</keyword>
<keyword evidence="5" id="KW-0238">DNA-binding</keyword>
<comment type="similarity">
    <text evidence="1">Belongs to the Fur family.</text>
</comment>
<dbReference type="PANTHER" id="PTHR33202">
    <property type="entry name" value="ZINC UPTAKE REGULATION PROTEIN"/>
    <property type="match status" value="1"/>
</dbReference>
<dbReference type="Proteomes" id="UP000595224">
    <property type="component" value="Chromosome"/>
</dbReference>
<dbReference type="InterPro" id="IPR036390">
    <property type="entry name" value="WH_DNA-bd_sf"/>
</dbReference>
<feature type="binding site" evidence="7">
    <location>
        <position position="164"/>
    </location>
    <ligand>
        <name>Zn(2+)</name>
        <dbReference type="ChEBI" id="CHEBI:29105"/>
    </ligand>
</feature>
<keyword evidence="4" id="KW-0805">Transcription regulation</keyword>
<evidence type="ECO:0000256" key="8">
    <source>
        <dbReference type="PIRSR" id="PIRSR602481-2"/>
    </source>
</evidence>
<keyword evidence="7" id="KW-0479">Metal-binding</keyword>
<evidence type="ECO:0000256" key="6">
    <source>
        <dbReference type="ARBA" id="ARBA00023163"/>
    </source>
</evidence>
<dbReference type="GO" id="GO:0008270">
    <property type="term" value="F:zinc ion binding"/>
    <property type="evidence" value="ECO:0007669"/>
    <property type="project" value="TreeGrafter"/>
</dbReference>
<evidence type="ECO:0000256" key="7">
    <source>
        <dbReference type="PIRSR" id="PIRSR602481-1"/>
    </source>
</evidence>
<dbReference type="InterPro" id="IPR036388">
    <property type="entry name" value="WH-like_DNA-bd_sf"/>
</dbReference>
<dbReference type="PANTHER" id="PTHR33202:SF8">
    <property type="entry name" value="PEROXIDE-RESPONSIVE REPRESSOR PERR"/>
    <property type="match status" value="1"/>
</dbReference>
<dbReference type="InterPro" id="IPR002481">
    <property type="entry name" value="FUR"/>
</dbReference>
<comment type="cofactor">
    <cofactor evidence="8">
        <name>Mn(2+)</name>
        <dbReference type="ChEBI" id="CHEBI:29035"/>
    </cofactor>
    <cofactor evidence="8">
        <name>Fe(2+)</name>
        <dbReference type="ChEBI" id="CHEBI:29033"/>
    </cofactor>
    <text evidence="8">Binds 1 Mn(2+) or Fe(2+) ion per subunit.</text>
</comment>
<evidence type="ECO:0000256" key="1">
    <source>
        <dbReference type="ARBA" id="ARBA00007957"/>
    </source>
</evidence>
<dbReference type="Gene3D" id="1.10.10.10">
    <property type="entry name" value="Winged helix-like DNA-binding domain superfamily/Winged helix DNA-binding domain"/>
    <property type="match status" value="1"/>
</dbReference>
<protein>
    <submittedName>
        <fullName evidence="9">Transcriptional repressor</fullName>
    </submittedName>
</protein>
<accession>A0A7T3RC19</accession>
<feature type="binding site" evidence="7">
    <location>
        <position position="118"/>
    </location>
    <ligand>
        <name>Zn(2+)</name>
        <dbReference type="ChEBI" id="CHEBI:29105"/>
    </ligand>
</feature>
<proteinExistence type="inferred from homology"/>
<dbReference type="SUPFAM" id="SSF46785">
    <property type="entry name" value="Winged helix' DNA-binding domain"/>
    <property type="match status" value="1"/>
</dbReference>